<reference evidence="2 3" key="1">
    <citation type="submission" date="2020-08" db="EMBL/GenBank/DDBJ databases">
        <title>A Genomic Blueprint of the Chicken Gut Microbiome.</title>
        <authorList>
            <person name="Gilroy R."/>
            <person name="Ravi A."/>
            <person name="Getino M."/>
            <person name="Pursley I."/>
            <person name="Horton D.L."/>
            <person name="Alikhan N.-F."/>
            <person name="Baker D."/>
            <person name="Gharbi K."/>
            <person name="Hall N."/>
            <person name="Watson M."/>
            <person name="Adriaenssens E.M."/>
            <person name="Foster-Nyarko E."/>
            <person name="Jarju S."/>
            <person name="Secka A."/>
            <person name="Antonio M."/>
            <person name="Oren A."/>
            <person name="Chaudhuri R."/>
            <person name="La Ragione R.M."/>
            <person name="Hildebrand F."/>
            <person name="Pallen M.J."/>
        </authorList>
    </citation>
    <scope>NUCLEOTIDE SEQUENCE [LARGE SCALE GENOMIC DNA]</scope>
    <source>
        <strain evidence="2 3">Sa1CVN1</strain>
    </source>
</reference>
<comment type="caution">
    <text evidence="2">The sequence shown here is derived from an EMBL/GenBank/DDBJ whole genome shotgun (WGS) entry which is preliminary data.</text>
</comment>
<evidence type="ECO:0000313" key="2">
    <source>
        <dbReference type="EMBL" id="MBD8039266.1"/>
    </source>
</evidence>
<evidence type="ECO:0000313" key="3">
    <source>
        <dbReference type="Proteomes" id="UP000620874"/>
    </source>
</evidence>
<evidence type="ECO:0000256" key="1">
    <source>
        <dbReference type="SAM" id="MobiDB-lite"/>
    </source>
</evidence>
<feature type="compositionally biased region" description="Low complexity" evidence="1">
    <location>
        <begin position="190"/>
        <end position="206"/>
    </location>
</feature>
<sequence>MEYNTQQRRLPLPEYGRSVQNMVDYALTIEDRKERQRCANTIINIMGGMFPYLRDANDNNHKLWDHLAIMSDFKLDIDYPVEVVKKESLEIKPDRIPYPQHRIRYRHYGSYIQNLIRIAVDYPEGEERKRLLQMIANHMKKDYQNWNNKDGMENQKILDDLYELSGEKIKLTIDDVQLVEQRTMPRRRQMNNNNQQRNNNQQKRKY</sequence>
<dbReference type="RefSeq" id="WP_022040219.1">
    <property type="nucleotide sequence ID" value="NZ_JACSPP010000004.1"/>
</dbReference>
<feature type="region of interest" description="Disordered" evidence="1">
    <location>
        <begin position="183"/>
        <end position="206"/>
    </location>
</feature>
<protein>
    <submittedName>
        <fullName evidence="2">DUF4290 domain-containing protein</fullName>
    </submittedName>
</protein>
<gene>
    <name evidence="2" type="ORF">H9625_02165</name>
</gene>
<keyword evidence="3" id="KW-1185">Reference proteome</keyword>
<organism evidence="2 3">
    <name type="scientific">Phocaeicola intestinalis</name>
    <dbReference type="NCBI Taxonomy" id="2762212"/>
    <lineage>
        <taxon>Bacteria</taxon>
        <taxon>Pseudomonadati</taxon>
        <taxon>Bacteroidota</taxon>
        <taxon>Bacteroidia</taxon>
        <taxon>Bacteroidales</taxon>
        <taxon>Bacteroidaceae</taxon>
        <taxon>Phocaeicola</taxon>
    </lineage>
</organism>
<dbReference type="EMBL" id="JACSPP010000004">
    <property type="protein sequence ID" value="MBD8039266.1"/>
    <property type="molecule type" value="Genomic_DNA"/>
</dbReference>
<dbReference type="Pfam" id="PF14123">
    <property type="entry name" value="DUF4290"/>
    <property type="match status" value="1"/>
</dbReference>
<dbReference type="Proteomes" id="UP000620874">
    <property type="component" value="Unassembled WGS sequence"/>
</dbReference>
<proteinExistence type="predicted"/>
<name>A0ABR8Y536_9BACT</name>
<accession>A0ABR8Y536</accession>
<dbReference type="InterPro" id="IPR025632">
    <property type="entry name" value="DUF4290"/>
</dbReference>